<dbReference type="SUPFAM" id="SSF63446">
    <property type="entry name" value="Type I dockerin domain"/>
    <property type="match status" value="1"/>
</dbReference>
<keyword evidence="1" id="KW-0732">Signal</keyword>
<comment type="caution">
    <text evidence="3">The sequence shown here is derived from an EMBL/GenBank/DDBJ whole genome shotgun (WGS) entry which is preliminary data.</text>
</comment>
<dbReference type="InterPro" id="IPR018247">
    <property type="entry name" value="EF_Hand_1_Ca_BS"/>
</dbReference>
<gene>
    <name evidence="3" type="ORF">NV381_21080</name>
</gene>
<dbReference type="PROSITE" id="PS00448">
    <property type="entry name" value="CLOS_CELLULOSOME_RPT"/>
    <property type="match status" value="1"/>
</dbReference>
<name>A0ABT1YKG9_9BACL</name>
<dbReference type="InterPro" id="IPR002105">
    <property type="entry name" value="Dockerin_1_rpt"/>
</dbReference>
<evidence type="ECO:0000256" key="1">
    <source>
        <dbReference type="SAM" id="SignalP"/>
    </source>
</evidence>
<dbReference type="Gene3D" id="1.10.1330.10">
    <property type="entry name" value="Dockerin domain"/>
    <property type="match status" value="1"/>
</dbReference>
<evidence type="ECO:0000313" key="3">
    <source>
        <dbReference type="EMBL" id="MCR8633682.1"/>
    </source>
</evidence>
<dbReference type="CDD" id="cd14254">
    <property type="entry name" value="Dockerin_II"/>
    <property type="match status" value="1"/>
</dbReference>
<dbReference type="InterPro" id="IPR008965">
    <property type="entry name" value="CBM2/CBM3_carb-bd_dom_sf"/>
</dbReference>
<dbReference type="PANTHER" id="PTHR42678:SF5">
    <property type="entry name" value="GLUTAMYL-TRNA(GLN) AMIDOTRANSFERASE SUBUNIT A"/>
    <property type="match status" value="1"/>
</dbReference>
<keyword evidence="4" id="KW-1185">Reference proteome</keyword>
<dbReference type="Pfam" id="PF00404">
    <property type="entry name" value="Dockerin_1"/>
    <property type="match status" value="1"/>
</dbReference>
<reference evidence="3 4" key="1">
    <citation type="submission" date="2022-08" db="EMBL/GenBank/DDBJ databases">
        <title>Paenibacillus endoradicis sp. nov., Paenibacillus radicibacter sp. nov and Paenibacillus pararadicis sp. nov., three cold-adapted plant growth-promoting bacteria isolated from root of Larix gmelinii in Great Khingan.</title>
        <authorList>
            <person name="Xue H."/>
        </authorList>
    </citation>
    <scope>NUCLEOTIDE SEQUENCE [LARGE SCALE GENOMIC DNA]</scope>
    <source>
        <strain evidence="3 4">N5-1-1-5</strain>
    </source>
</reference>
<feature type="signal peptide" evidence="1">
    <location>
        <begin position="1"/>
        <end position="30"/>
    </location>
</feature>
<dbReference type="SUPFAM" id="SSF75304">
    <property type="entry name" value="Amidase signature (AS) enzymes"/>
    <property type="match status" value="1"/>
</dbReference>
<feature type="chain" id="PRO_5045995899" evidence="1">
    <location>
        <begin position="31"/>
        <end position="737"/>
    </location>
</feature>
<protein>
    <submittedName>
        <fullName evidence="3">Amidase family protein</fullName>
    </submittedName>
</protein>
<dbReference type="PROSITE" id="PS51766">
    <property type="entry name" value="DOCKERIN"/>
    <property type="match status" value="1"/>
</dbReference>
<sequence>MKNLLSRPLFSLFISGALIAGILPVSSASAASNANVSEAAPVKALSVTDSVYHSTPNIVVLEAGSASVVVTGPSTTIDGASFQVDVALSGITDKVTAEKFIVEYNTTRLDFVDAQAVDTSTSIVGQYSELGKATIVTTNLSGKIINKQTLIRLTFHTKANGSVQDIKISAELGLADTGAIQASNQGLLSLKTNLVSGDLNGNGTLDIGDLAILSPYYGITSKQEGWALVANADFNQNGIIDLTDLGTLGKKVLYSDTAFQFMDATVMDIQNAMNAGKLTTVELVTKYLARIKSYDQQGPAIKSILTINPNALAEAATLDEERKTKGPRGPLHGIPVIVKDNYNTIGMPTTAGCICLKNNNTSTDAFMVKKLKEAGAIILAKANLHEFAFGTTTESSLGGQTKNPYELTTNPGGSSGGTGAALAANFGVIGLGTDTGGSIRIPSSRNSLVGIRPSIGLTSREGIIPLSLSQDVGGPMARTVADAAIALDALIGYDSNDLTTALSSGRTPKSYTDYLDKDGLKGARIGVVRTLSTGNDAALAASIEKMKAQGATVIDVVVPNQADILRYASLSGTEFKFNLNDYLKTLGPNAPYKTLTEIIASNDILQNQKSSMIQRDNVATLETLTYYKDLLERTRLTQQSLLKVMGENKLDALLYATTSGSANRLSPYSGFPALSFPAGYTGNVPFGLELLGRPFDEGTLIKLAYAFEQATHYRKLPASVPALTAEQEQALKPVVTP</sequence>
<dbReference type="InterPro" id="IPR023631">
    <property type="entry name" value="Amidase_dom"/>
</dbReference>
<accession>A0ABT1YKG9</accession>
<dbReference type="PROSITE" id="PS00571">
    <property type="entry name" value="AMIDASES"/>
    <property type="match status" value="1"/>
</dbReference>
<dbReference type="InterPro" id="IPR036439">
    <property type="entry name" value="Dockerin_dom_sf"/>
</dbReference>
<proteinExistence type="predicted"/>
<dbReference type="InterPro" id="IPR036928">
    <property type="entry name" value="AS_sf"/>
</dbReference>
<dbReference type="InterPro" id="IPR020556">
    <property type="entry name" value="Amidase_CS"/>
</dbReference>
<feature type="domain" description="Dockerin" evidence="2">
    <location>
        <begin position="192"/>
        <end position="261"/>
    </location>
</feature>
<dbReference type="InterPro" id="IPR016134">
    <property type="entry name" value="Dockerin_dom"/>
</dbReference>
<dbReference type="Pfam" id="PF01425">
    <property type="entry name" value="Amidase"/>
    <property type="match status" value="1"/>
</dbReference>
<evidence type="ECO:0000313" key="4">
    <source>
        <dbReference type="Proteomes" id="UP001300012"/>
    </source>
</evidence>
<organism evidence="3 4">
    <name type="scientific">Paenibacillus radicis</name>
    <name type="common">ex Xue et al. 2023</name>
    <dbReference type="NCBI Taxonomy" id="2972489"/>
    <lineage>
        <taxon>Bacteria</taxon>
        <taxon>Bacillati</taxon>
        <taxon>Bacillota</taxon>
        <taxon>Bacilli</taxon>
        <taxon>Bacillales</taxon>
        <taxon>Paenibacillaceae</taxon>
        <taxon>Paenibacillus</taxon>
    </lineage>
</organism>
<dbReference type="Gene3D" id="2.60.40.680">
    <property type="match status" value="1"/>
</dbReference>
<dbReference type="PROSITE" id="PS00018">
    <property type="entry name" value="EF_HAND_1"/>
    <property type="match status" value="1"/>
</dbReference>
<dbReference type="Gene3D" id="3.90.1300.10">
    <property type="entry name" value="Amidase signature (AS) domain"/>
    <property type="match status" value="1"/>
</dbReference>
<dbReference type="PANTHER" id="PTHR42678">
    <property type="entry name" value="AMIDASE"/>
    <property type="match status" value="1"/>
</dbReference>
<dbReference type="EMBL" id="JANQBD010000016">
    <property type="protein sequence ID" value="MCR8633682.1"/>
    <property type="molecule type" value="Genomic_DNA"/>
</dbReference>
<evidence type="ECO:0000259" key="2">
    <source>
        <dbReference type="PROSITE" id="PS51766"/>
    </source>
</evidence>
<dbReference type="SUPFAM" id="SSF49384">
    <property type="entry name" value="Carbohydrate-binding domain"/>
    <property type="match status" value="1"/>
</dbReference>
<dbReference type="RefSeq" id="WP_258215258.1">
    <property type="nucleotide sequence ID" value="NZ_JANQBD010000016.1"/>
</dbReference>
<dbReference type="Proteomes" id="UP001300012">
    <property type="component" value="Unassembled WGS sequence"/>
</dbReference>